<accession>A0A2M7V7Y9</accession>
<organism evidence="1 2">
    <name type="scientific">Candidatus Magasanikbacteria bacterium CG_4_10_14_0_2_um_filter_33_14</name>
    <dbReference type="NCBI Taxonomy" id="1974636"/>
    <lineage>
        <taxon>Bacteria</taxon>
        <taxon>Candidatus Magasanikiibacteriota</taxon>
    </lineage>
</organism>
<sequence length="108" mass="12513">MVSYFIVKNTGGGDMSEDRFKWFYESAMVLVECGRRRQAVLLAEETREKMPKPSGDEPRDCYRALGELIDFLRPEGAERWVCEKSYSGFCHSQNGMHCLFCGEMIERL</sequence>
<name>A0A2M7V7Y9_9BACT</name>
<gene>
    <name evidence="1" type="ORF">COX80_05265</name>
</gene>
<dbReference type="Proteomes" id="UP000231453">
    <property type="component" value="Unassembled WGS sequence"/>
</dbReference>
<proteinExistence type="predicted"/>
<protein>
    <submittedName>
        <fullName evidence="1">Uncharacterized protein</fullName>
    </submittedName>
</protein>
<comment type="caution">
    <text evidence="1">The sequence shown here is derived from an EMBL/GenBank/DDBJ whole genome shotgun (WGS) entry which is preliminary data.</text>
</comment>
<dbReference type="AlphaFoldDB" id="A0A2M7V7Y9"/>
<evidence type="ECO:0000313" key="1">
    <source>
        <dbReference type="EMBL" id="PIZ94894.1"/>
    </source>
</evidence>
<dbReference type="EMBL" id="PFPL01000070">
    <property type="protein sequence ID" value="PIZ94894.1"/>
    <property type="molecule type" value="Genomic_DNA"/>
</dbReference>
<evidence type="ECO:0000313" key="2">
    <source>
        <dbReference type="Proteomes" id="UP000231453"/>
    </source>
</evidence>
<reference evidence="2" key="1">
    <citation type="submission" date="2017-09" db="EMBL/GenBank/DDBJ databases">
        <title>Depth-based differentiation of microbial function through sediment-hosted aquifers and enrichment of novel symbionts in the deep terrestrial subsurface.</title>
        <authorList>
            <person name="Probst A.J."/>
            <person name="Ladd B."/>
            <person name="Jarett J.K."/>
            <person name="Geller-Mcgrath D.E."/>
            <person name="Sieber C.M.K."/>
            <person name="Emerson J.B."/>
            <person name="Anantharaman K."/>
            <person name="Thomas B.C."/>
            <person name="Malmstrom R."/>
            <person name="Stieglmeier M."/>
            <person name="Klingl A."/>
            <person name="Woyke T."/>
            <person name="Ryan C.M."/>
            <person name="Banfield J.F."/>
        </authorList>
    </citation>
    <scope>NUCLEOTIDE SEQUENCE [LARGE SCALE GENOMIC DNA]</scope>
</reference>